<dbReference type="InterPro" id="IPR009492">
    <property type="entry name" value="TniQ"/>
</dbReference>
<evidence type="ECO:0000256" key="1">
    <source>
        <dbReference type="SAM" id="MobiDB-lite"/>
    </source>
</evidence>
<dbReference type="Proteomes" id="UP001499974">
    <property type="component" value="Unassembled WGS sequence"/>
</dbReference>
<dbReference type="Pfam" id="PF06527">
    <property type="entry name" value="TniQ"/>
    <property type="match status" value="1"/>
</dbReference>
<accession>A0ABP8XCQ7</accession>
<proteinExistence type="predicted"/>
<protein>
    <recommendedName>
        <fullName evidence="2">TniQ domain-containing protein</fullName>
    </recommendedName>
</protein>
<evidence type="ECO:0000313" key="4">
    <source>
        <dbReference type="Proteomes" id="UP001499974"/>
    </source>
</evidence>
<feature type="domain" description="TniQ" evidence="2">
    <location>
        <begin position="26"/>
        <end position="162"/>
    </location>
</feature>
<evidence type="ECO:0000313" key="3">
    <source>
        <dbReference type="EMBL" id="GAA4704192.1"/>
    </source>
</evidence>
<feature type="region of interest" description="Disordered" evidence="1">
    <location>
        <begin position="1"/>
        <end position="28"/>
    </location>
</feature>
<name>A0ABP8XCQ7_9ACTN</name>
<comment type="caution">
    <text evidence="3">The sequence shown here is derived from an EMBL/GenBank/DDBJ whole genome shotgun (WGS) entry which is preliminary data.</text>
</comment>
<evidence type="ECO:0000259" key="2">
    <source>
        <dbReference type="Pfam" id="PF06527"/>
    </source>
</evidence>
<sequence>MSTTLTQPAESARSEALPRRLPRSNAPKSRQTLAGYVLNLAFRLGITPSDLMKRTGLASKGRTHVLQLTFGMRLPREVLVPFAHTTGLAEDEAIGLTMESLASLTVIPRISKARDDRQWIDLRTSRYCPACLTDDSDLAQPNWRLDWLTPWAVACTLHGCELLDACPTCDTRVGETAGQLRSLIPHVMVPVTHPAACRAKPANAKSLPLCGTRLDQTAAAPAHPRLLEVQHDLDDILDDDKPTHLTSLGAPVTGRQYLRDVRLLMILMQMASDTAAVESVPGTYKTAAEQLIASRAETFGQLTRSGRTVTLPPDRHQSSAGLLIAATDLLANSGGADQINELAARATANEKNNWPTAQATSEPSTALWAALTSKRLHTTDPAKLTTHTVGQAFSFGPEHIPAYLPADLYRRHFTDTAANHERRIRRHVPIALARLVGDFPTAQEAGHFLGYSDHAIQSATGRMAQVFPDHGVDELRARVANIASDLDAAPLTDFHTPRTEINADWLLPDDAWAELRRSLTGGGLSRKNVNWDKRRRLYTVWTWSILTGGDVNVAPMVIRERKHPDQAHGTVAQLRELRRRSAPRHFDIVEQVAEHLRTKF</sequence>
<reference evidence="4" key="1">
    <citation type="journal article" date="2019" name="Int. J. Syst. Evol. Microbiol.">
        <title>The Global Catalogue of Microorganisms (GCM) 10K type strain sequencing project: providing services to taxonomists for standard genome sequencing and annotation.</title>
        <authorList>
            <consortium name="The Broad Institute Genomics Platform"/>
            <consortium name="The Broad Institute Genome Sequencing Center for Infectious Disease"/>
            <person name="Wu L."/>
            <person name="Ma J."/>
        </authorList>
    </citation>
    <scope>NUCLEOTIDE SEQUENCE [LARGE SCALE GENOMIC DNA]</scope>
    <source>
        <strain evidence="4">JCM 18531</strain>
    </source>
</reference>
<gene>
    <name evidence="3" type="ORF">GCM10023349_22130</name>
</gene>
<organism evidence="3 4">
    <name type="scientific">Nocardioides conyzicola</name>
    <dbReference type="NCBI Taxonomy" id="1651781"/>
    <lineage>
        <taxon>Bacteria</taxon>
        <taxon>Bacillati</taxon>
        <taxon>Actinomycetota</taxon>
        <taxon>Actinomycetes</taxon>
        <taxon>Propionibacteriales</taxon>
        <taxon>Nocardioidaceae</taxon>
        <taxon>Nocardioides</taxon>
    </lineage>
</organism>
<dbReference type="EMBL" id="BAABKM010000002">
    <property type="protein sequence ID" value="GAA4704192.1"/>
    <property type="molecule type" value="Genomic_DNA"/>
</dbReference>
<keyword evidence="4" id="KW-1185">Reference proteome</keyword>
<dbReference type="RefSeq" id="WP_345521319.1">
    <property type="nucleotide sequence ID" value="NZ_BAABKM010000002.1"/>
</dbReference>